<dbReference type="InterPro" id="IPR051199">
    <property type="entry name" value="LPS_LOS_Heptosyltrfase"/>
</dbReference>
<gene>
    <name evidence="3" type="ORF">AVDCRST_MAG64-1140</name>
</gene>
<dbReference type="SUPFAM" id="SSF53756">
    <property type="entry name" value="UDP-Glycosyltransferase/glycogen phosphorylase"/>
    <property type="match status" value="1"/>
</dbReference>
<keyword evidence="2 3" id="KW-0808">Transferase</keyword>
<dbReference type="Pfam" id="PF01075">
    <property type="entry name" value="Glyco_transf_9"/>
    <property type="match status" value="1"/>
</dbReference>
<evidence type="ECO:0000313" key="3">
    <source>
        <dbReference type="EMBL" id="CAA9389979.1"/>
    </source>
</evidence>
<accession>A0A6J4NJK1</accession>
<dbReference type="PANTHER" id="PTHR30160">
    <property type="entry name" value="TETRAACYLDISACCHARIDE 4'-KINASE-RELATED"/>
    <property type="match status" value="1"/>
</dbReference>
<evidence type="ECO:0000256" key="2">
    <source>
        <dbReference type="ARBA" id="ARBA00022679"/>
    </source>
</evidence>
<dbReference type="CDD" id="cd03789">
    <property type="entry name" value="GT9_LPS_heptosyltransferase"/>
    <property type="match status" value="1"/>
</dbReference>
<dbReference type="GO" id="GO:0008713">
    <property type="term" value="F:ADP-heptose-lipopolysaccharide heptosyltransferase activity"/>
    <property type="evidence" value="ECO:0007669"/>
    <property type="project" value="TreeGrafter"/>
</dbReference>
<proteinExistence type="predicted"/>
<dbReference type="Gene3D" id="3.40.50.2000">
    <property type="entry name" value="Glycogen Phosphorylase B"/>
    <property type="match status" value="1"/>
</dbReference>
<dbReference type="AlphaFoldDB" id="A0A6J4NJK1"/>
<name>A0A6J4NJK1_9BACT</name>
<evidence type="ECO:0000256" key="1">
    <source>
        <dbReference type="ARBA" id="ARBA00022676"/>
    </source>
</evidence>
<keyword evidence="1" id="KW-0328">Glycosyltransferase</keyword>
<sequence>MALKRNVLIFHSGALGDFVLSWPLALAFGRLFAQSRVFYVTAREKGQLAERVLRIESLDVEAGWHPLFGESPRLPDVPGRLLAGAHAVAGFVADPGTAWERNVRAATGGPPPAGAEVLALAAHPPADFSGHHTDHLLQQLAPAMVWQKGVAQMLASIRQRGLGAEPTLGGPVVIHPGSGSPAKCWPAERFVELARRLTEAGRPVRFVVGEVEQERWPASQLDALAKAGDLQRPTSPVGLLDALAGASAFVGNDSGPGHLAGMLGLPTVSLFGPTDPRVWQPIGPRITVVHRPALDQIAVDDVLAALGSPGGGP</sequence>
<protein>
    <submittedName>
        <fullName evidence="3">ADP-heptose--lipooligosaccharide heptosyltransferase II</fullName>
    </submittedName>
</protein>
<reference evidence="3" key="1">
    <citation type="submission" date="2020-02" db="EMBL/GenBank/DDBJ databases">
        <authorList>
            <person name="Meier V. D."/>
        </authorList>
    </citation>
    <scope>NUCLEOTIDE SEQUENCE</scope>
    <source>
        <strain evidence="3">AVDCRST_MAG64</strain>
    </source>
</reference>
<organism evidence="3">
    <name type="scientific">uncultured Phycisphaerae bacterium</name>
    <dbReference type="NCBI Taxonomy" id="904963"/>
    <lineage>
        <taxon>Bacteria</taxon>
        <taxon>Pseudomonadati</taxon>
        <taxon>Planctomycetota</taxon>
        <taxon>Phycisphaerae</taxon>
        <taxon>environmental samples</taxon>
    </lineage>
</organism>
<dbReference type="EMBL" id="CADCUQ010000264">
    <property type="protein sequence ID" value="CAA9389979.1"/>
    <property type="molecule type" value="Genomic_DNA"/>
</dbReference>
<dbReference type="GO" id="GO:0005829">
    <property type="term" value="C:cytosol"/>
    <property type="evidence" value="ECO:0007669"/>
    <property type="project" value="TreeGrafter"/>
</dbReference>
<dbReference type="GO" id="GO:0009244">
    <property type="term" value="P:lipopolysaccharide core region biosynthetic process"/>
    <property type="evidence" value="ECO:0007669"/>
    <property type="project" value="TreeGrafter"/>
</dbReference>
<dbReference type="InterPro" id="IPR002201">
    <property type="entry name" value="Glyco_trans_9"/>
</dbReference>